<dbReference type="EMBL" id="SGWQ01000010">
    <property type="protein sequence ID" value="RZS33853.1"/>
    <property type="molecule type" value="Genomic_DNA"/>
</dbReference>
<keyword evidence="4" id="KW-1185">Reference proteome</keyword>
<sequence length="237" mass="24247">MPLERSGRTPRSVIVAVVLSALVAGGAMAGAAALRARSADSGTPPVADAPPSVPVEGDNGCRVEPCQTLTTVPVPGGSVELIADNGGRSGRLKINGSSSSSLVEITITNRGVVLTNQSLQCLSLSISACLVSGTGEGGRVGEVVVGRSGSWNGQAQPYFSDADYLGLTDVRGDGTPDVVTVQHDCGTRSRCTGAPVFAQVYGLDGQELGCTRTFTRLTQLPGWPSVKPTPVQLKPCD</sequence>
<evidence type="ECO:0000256" key="1">
    <source>
        <dbReference type="SAM" id="MobiDB-lite"/>
    </source>
</evidence>
<evidence type="ECO:0000313" key="3">
    <source>
        <dbReference type="EMBL" id="RZS33853.1"/>
    </source>
</evidence>
<comment type="caution">
    <text evidence="3">The sequence shown here is derived from an EMBL/GenBank/DDBJ whole genome shotgun (WGS) entry which is preliminary data.</text>
</comment>
<accession>A0A4Q7KF80</accession>
<dbReference type="Proteomes" id="UP000294257">
    <property type="component" value="Unassembled WGS sequence"/>
</dbReference>
<dbReference type="AlphaFoldDB" id="A0A4Q7KF80"/>
<evidence type="ECO:0008006" key="5">
    <source>
        <dbReference type="Google" id="ProtNLM"/>
    </source>
</evidence>
<proteinExistence type="predicted"/>
<name>A0A4Q7KF80_9PSEU</name>
<evidence type="ECO:0000256" key="2">
    <source>
        <dbReference type="SAM" id="SignalP"/>
    </source>
</evidence>
<protein>
    <recommendedName>
        <fullName evidence="5">Secreted protein</fullName>
    </recommendedName>
</protein>
<gene>
    <name evidence="3" type="ORF">EV193_1103</name>
</gene>
<feature type="region of interest" description="Disordered" evidence="1">
    <location>
        <begin position="39"/>
        <end position="58"/>
    </location>
</feature>
<reference evidence="3 4" key="1">
    <citation type="submission" date="2019-02" db="EMBL/GenBank/DDBJ databases">
        <title>Genomic Encyclopedia of Type Strains, Phase IV (KMG-IV): sequencing the most valuable type-strain genomes for metagenomic binning, comparative biology and taxonomic classification.</title>
        <authorList>
            <person name="Goeker M."/>
        </authorList>
    </citation>
    <scope>NUCLEOTIDE SEQUENCE [LARGE SCALE GENOMIC DNA]</scope>
    <source>
        <strain evidence="3 4">DSM 101727</strain>
    </source>
</reference>
<evidence type="ECO:0000313" key="4">
    <source>
        <dbReference type="Proteomes" id="UP000294257"/>
    </source>
</evidence>
<keyword evidence="2" id="KW-0732">Signal</keyword>
<feature type="chain" id="PRO_5020608611" description="Secreted protein" evidence="2">
    <location>
        <begin position="30"/>
        <end position="237"/>
    </location>
</feature>
<organism evidence="3 4">
    <name type="scientific">Herbihabitans rhizosphaerae</name>
    <dbReference type="NCBI Taxonomy" id="1872711"/>
    <lineage>
        <taxon>Bacteria</taxon>
        <taxon>Bacillati</taxon>
        <taxon>Actinomycetota</taxon>
        <taxon>Actinomycetes</taxon>
        <taxon>Pseudonocardiales</taxon>
        <taxon>Pseudonocardiaceae</taxon>
        <taxon>Herbihabitans</taxon>
    </lineage>
</organism>
<feature type="signal peptide" evidence="2">
    <location>
        <begin position="1"/>
        <end position="29"/>
    </location>
</feature>